<dbReference type="Proteomes" id="UP000023268">
    <property type="component" value="Unassembled WGS sequence"/>
</dbReference>
<evidence type="ECO:0000313" key="1">
    <source>
        <dbReference type="EMBL" id="EYC52879.1"/>
    </source>
</evidence>
<reference evidence="1 2" key="1">
    <citation type="submission" date="2014-02" db="EMBL/GenBank/DDBJ databases">
        <title>Draft Genome of Hylemonella gracilis isolated from the Niagara River.</title>
        <authorList>
            <person name="Pawlowski D.R."/>
            <person name="Koudelka G.B."/>
        </authorList>
    </citation>
    <scope>NUCLEOTIDE SEQUENCE [LARGE SCALE GENOMIC DNA]</scope>
    <source>
        <strain evidence="1 2">Niagara R</strain>
    </source>
</reference>
<sequence>MFDEALARINDADILAGSLDTQSDASAVLRILGFEILLKCAIQLSGQSPRRNHAYAKLWLALPGHAQTEILKAAKERSPGHTDFSDLNKLLTRFQFVFEKARYHYELYDGWTPEEMDEFGKLWEELGAPTEEAMVQYHPEELFCLIEALKVYIAPRL</sequence>
<protein>
    <recommendedName>
        <fullName evidence="3">HEPN domain-containing protein</fullName>
    </recommendedName>
</protein>
<organism evidence="1 2">
    <name type="scientific">Hylemonella gracilis str. Niagara R</name>
    <dbReference type="NCBI Taxonomy" id="1458275"/>
    <lineage>
        <taxon>Bacteria</taxon>
        <taxon>Pseudomonadati</taxon>
        <taxon>Pseudomonadota</taxon>
        <taxon>Betaproteobacteria</taxon>
        <taxon>Burkholderiales</taxon>
        <taxon>Comamonadaceae</taxon>
        <taxon>Hylemonella</taxon>
    </lineage>
</organism>
<gene>
    <name evidence="1" type="ORF">AZ34_10815</name>
</gene>
<evidence type="ECO:0000313" key="2">
    <source>
        <dbReference type="Proteomes" id="UP000023268"/>
    </source>
</evidence>
<proteinExistence type="predicted"/>
<evidence type="ECO:0008006" key="3">
    <source>
        <dbReference type="Google" id="ProtNLM"/>
    </source>
</evidence>
<dbReference type="AlphaFoldDB" id="A0A016XL99"/>
<comment type="caution">
    <text evidence="1">The sequence shown here is derived from an EMBL/GenBank/DDBJ whole genome shotgun (WGS) entry which is preliminary data.</text>
</comment>
<name>A0A016XL99_9BURK</name>
<accession>A0A016XL99</accession>
<dbReference type="EMBL" id="JEMG01000001">
    <property type="protein sequence ID" value="EYC52879.1"/>
    <property type="molecule type" value="Genomic_DNA"/>
</dbReference>
<dbReference type="STRING" id="1458275.AZ34_10815"/>